<dbReference type="InterPro" id="IPR012337">
    <property type="entry name" value="RNaseH-like_sf"/>
</dbReference>
<organism evidence="2">
    <name type="scientific">uncultured Gemmatimonadota bacterium</name>
    <dbReference type="NCBI Taxonomy" id="203437"/>
    <lineage>
        <taxon>Bacteria</taxon>
        <taxon>Pseudomonadati</taxon>
        <taxon>Gemmatimonadota</taxon>
        <taxon>environmental samples</taxon>
    </lineage>
</organism>
<dbReference type="Gene3D" id="3.30.420.10">
    <property type="entry name" value="Ribonuclease H-like superfamily/Ribonuclease H"/>
    <property type="match status" value="1"/>
</dbReference>
<feature type="domain" description="Exonuclease" evidence="1">
    <location>
        <begin position="48"/>
        <end position="215"/>
    </location>
</feature>
<evidence type="ECO:0000259" key="1">
    <source>
        <dbReference type="SMART" id="SM00479"/>
    </source>
</evidence>
<dbReference type="GO" id="GO:0045004">
    <property type="term" value="P:DNA replication proofreading"/>
    <property type="evidence" value="ECO:0007669"/>
    <property type="project" value="TreeGrafter"/>
</dbReference>
<name>A0A6J4MYW9_9BACT</name>
<evidence type="ECO:0000313" key="2">
    <source>
        <dbReference type="EMBL" id="CAA9370379.1"/>
    </source>
</evidence>
<dbReference type="PANTHER" id="PTHR30231">
    <property type="entry name" value="DNA POLYMERASE III SUBUNIT EPSILON"/>
    <property type="match status" value="1"/>
</dbReference>
<dbReference type="CDD" id="cd06127">
    <property type="entry name" value="DEDDh"/>
    <property type="match status" value="1"/>
</dbReference>
<reference evidence="2" key="1">
    <citation type="submission" date="2020-02" db="EMBL/GenBank/DDBJ databases">
        <authorList>
            <person name="Meier V. D."/>
        </authorList>
    </citation>
    <scope>NUCLEOTIDE SEQUENCE</scope>
    <source>
        <strain evidence="2">AVDCRST_MAG68</strain>
    </source>
</reference>
<dbReference type="AlphaFoldDB" id="A0A6J4MYW9"/>
<dbReference type="Pfam" id="PF00929">
    <property type="entry name" value="RNase_T"/>
    <property type="match status" value="1"/>
</dbReference>
<gene>
    <name evidence="2" type="ORF">AVDCRST_MAG68-5693</name>
</gene>
<dbReference type="PANTHER" id="PTHR30231:SF37">
    <property type="entry name" value="EXODEOXYRIBONUCLEASE 10"/>
    <property type="match status" value="1"/>
</dbReference>
<dbReference type="GO" id="GO:0005829">
    <property type="term" value="C:cytosol"/>
    <property type="evidence" value="ECO:0007669"/>
    <property type="project" value="TreeGrafter"/>
</dbReference>
<dbReference type="NCBIfam" id="NF006615">
    <property type="entry name" value="PRK09182.1"/>
    <property type="match status" value="1"/>
</dbReference>
<sequence length="312" mass="34563">MAGVTLPGPDNALDRIADVLRSTGQYRVLARFRPREQYAEDGGQPKVRALFADVETTGLDVEQDRIIQLALVPFEYAAEDGAIVRVHEPWVGFEDPGRPVPAEITALTGIRDADVAGRCLDDAAVAAHAASAGLVVAHNAAFDRPFLERRFAAFADRPWACSMAEVPWAASGFSSAKLEFLLWKSCGEFFDGHRADEDCRAGVHLLATPLPSGELPMSALLRSCRRRTARVWAADAPFRHKDALRARGYRWSGGERGRLRGWYLDADEAAAAAECRWLEERIYGGRPGWDRQTYGARVRYSDRVWAVPLDPR</sequence>
<dbReference type="InterPro" id="IPR013520">
    <property type="entry name" value="Ribonucl_H"/>
</dbReference>
<dbReference type="GO" id="GO:0003676">
    <property type="term" value="F:nucleic acid binding"/>
    <property type="evidence" value="ECO:0007669"/>
    <property type="project" value="InterPro"/>
</dbReference>
<dbReference type="InterPro" id="IPR036397">
    <property type="entry name" value="RNaseH_sf"/>
</dbReference>
<dbReference type="EMBL" id="CADCTW010000243">
    <property type="protein sequence ID" value="CAA9370379.1"/>
    <property type="molecule type" value="Genomic_DNA"/>
</dbReference>
<accession>A0A6J4MYW9</accession>
<dbReference type="GO" id="GO:0008408">
    <property type="term" value="F:3'-5' exonuclease activity"/>
    <property type="evidence" value="ECO:0007669"/>
    <property type="project" value="TreeGrafter"/>
</dbReference>
<proteinExistence type="predicted"/>
<dbReference type="SUPFAM" id="SSF53098">
    <property type="entry name" value="Ribonuclease H-like"/>
    <property type="match status" value="1"/>
</dbReference>
<protein>
    <recommendedName>
        <fullName evidence="1">Exonuclease domain-containing protein</fullName>
    </recommendedName>
</protein>
<dbReference type="SMART" id="SM00479">
    <property type="entry name" value="EXOIII"/>
    <property type="match status" value="1"/>
</dbReference>